<evidence type="ECO:0000313" key="2">
    <source>
        <dbReference type="EMBL" id="VDC67054.1"/>
    </source>
</evidence>
<organism evidence="2">
    <name type="scientific">Brassica campestris</name>
    <name type="common">Field mustard</name>
    <dbReference type="NCBI Taxonomy" id="3711"/>
    <lineage>
        <taxon>Eukaryota</taxon>
        <taxon>Viridiplantae</taxon>
        <taxon>Streptophyta</taxon>
        <taxon>Embryophyta</taxon>
        <taxon>Tracheophyta</taxon>
        <taxon>Spermatophyta</taxon>
        <taxon>Magnoliopsida</taxon>
        <taxon>eudicotyledons</taxon>
        <taxon>Gunneridae</taxon>
        <taxon>Pentapetalae</taxon>
        <taxon>rosids</taxon>
        <taxon>malvids</taxon>
        <taxon>Brassicales</taxon>
        <taxon>Brassicaceae</taxon>
        <taxon>Brassiceae</taxon>
        <taxon>Brassica</taxon>
    </lineage>
</organism>
<evidence type="ECO:0000256" key="1">
    <source>
        <dbReference type="SAM" id="MobiDB-lite"/>
    </source>
</evidence>
<protein>
    <submittedName>
        <fullName evidence="2">Uncharacterized protein</fullName>
    </submittedName>
</protein>
<dbReference type="EMBL" id="LR031569">
    <property type="protein sequence ID" value="VDC67054.1"/>
    <property type="molecule type" value="Genomic_DNA"/>
</dbReference>
<reference evidence="2" key="1">
    <citation type="submission" date="2018-11" db="EMBL/GenBank/DDBJ databases">
        <authorList>
            <consortium name="Genoscope - CEA"/>
            <person name="William W."/>
        </authorList>
    </citation>
    <scope>NUCLEOTIDE SEQUENCE</scope>
</reference>
<name>A0A3P5YTU0_BRACM</name>
<feature type="region of interest" description="Disordered" evidence="1">
    <location>
        <begin position="45"/>
        <end position="82"/>
    </location>
</feature>
<sequence length="148" mass="16774">MIMKPVEDIYPKWDNDKIYTDLDNMIKDILNGQLNEKFSDAVPTTKCQKRKNSVAASVVPNQRPSTMRRKDKEPADGSEASDMVSHNVAISGLAELVKILTAKIEGIDDSVADKVTKVLDATIDSRWKQECEHMSLTYGIRLQNWRHK</sequence>
<dbReference type="AlphaFoldDB" id="A0A3P5YTU0"/>
<gene>
    <name evidence="2" type="ORF">BRAA06T25594Z</name>
</gene>
<proteinExistence type="predicted"/>
<accession>A0A3P5YTU0</accession>